<name>A0ACB7VN41_DIOAL</name>
<reference evidence="2" key="1">
    <citation type="journal article" date="2022" name="Nat. Commun.">
        <title>Chromosome evolution and the genetic basis of agronomically important traits in greater yam.</title>
        <authorList>
            <person name="Bredeson J.V."/>
            <person name="Lyons J.B."/>
            <person name="Oniyinde I.O."/>
            <person name="Okereke N.R."/>
            <person name="Kolade O."/>
            <person name="Nnabue I."/>
            <person name="Nwadili C.O."/>
            <person name="Hribova E."/>
            <person name="Parker M."/>
            <person name="Nwogha J."/>
            <person name="Shu S."/>
            <person name="Carlson J."/>
            <person name="Kariba R."/>
            <person name="Muthemba S."/>
            <person name="Knop K."/>
            <person name="Barton G.J."/>
            <person name="Sherwood A.V."/>
            <person name="Lopez-Montes A."/>
            <person name="Asiedu R."/>
            <person name="Jamnadass R."/>
            <person name="Muchugi A."/>
            <person name="Goodstein D."/>
            <person name="Egesi C.N."/>
            <person name="Featherston J."/>
            <person name="Asfaw A."/>
            <person name="Simpson G.G."/>
            <person name="Dolezel J."/>
            <person name="Hendre P.S."/>
            <person name="Van Deynze A."/>
            <person name="Kumar P.L."/>
            <person name="Obidiegwu J.E."/>
            <person name="Bhattacharjee R."/>
            <person name="Rokhsar D.S."/>
        </authorList>
    </citation>
    <scope>NUCLEOTIDE SEQUENCE [LARGE SCALE GENOMIC DNA]</scope>
    <source>
        <strain evidence="2">cv. TDa95/00328</strain>
    </source>
</reference>
<proteinExistence type="predicted"/>
<sequence length="522" mass="58008">MDDLQSSSPSPLLHFISSPSQQQEPEPEPEEPLLLSLDDAIEHYIGKASFPLAQVLIVSCAWIFDAQQSFISVFSDQQPPWHCTHPDDTSCTTTSLPCSLPKTSWSWDNPKHASIISEWNLECSSTLIQGLPSSAYFAGCLAGGFILSTLSDTRLGRKNMLLLSSLAMSISSIISAASPNIWVYAVLRFITGFGRSTIGSSSLVLATEMSGRRWRGEVGAVCYIFFACGFLSLPLMAYFSRESSWRNLYLFISVPCLCYTILLYFCVPESPRWLFVRGHTKKAIQILKKIGLTQDDSLDSNLINLNFVAKETCNMGTYSSLKMMWERKWAFWRMLTLVIMGFGCGVAYYGMPLGVGTLGVNLYLSISFNAFVEILAALIIFFLIGKMKRKTSVVVFCMVSAVCSVSCIFLKMRSVRTAMEVVAFFATTTAFNVVLIYCMELFPTCLRNTAMSFTRQAVAFGCCVVPIMVAAGRKHEFWSYGVFGFMIGGCGLFALYLPETKGKLMSDTLEEQEIMERGFLSS</sequence>
<dbReference type="EMBL" id="CM037018">
    <property type="protein sequence ID" value="KAH7675496.1"/>
    <property type="molecule type" value="Genomic_DNA"/>
</dbReference>
<comment type="caution">
    <text evidence="1">The sequence shown here is derived from an EMBL/GenBank/DDBJ whole genome shotgun (WGS) entry which is preliminary data.</text>
</comment>
<accession>A0ACB7VN41</accession>
<protein>
    <submittedName>
        <fullName evidence="1">Major facilitator protein</fullName>
    </submittedName>
</protein>
<evidence type="ECO:0000313" key="2">
    <source>
        <dbReference type="Proteomes" id="UP000827976"/>
    </source>
</evidence>
<dbReference type="Proteomes" id="UP000827976">
    <property type="component" value="Chromosome 8"/>
</dbReference>
<organism evidence="1 2">
    <name type="scientific">Dioscorea alata</name>
    <name type="common">Purple yam</name>
    <dbReference type="NCBI Taxonomy" id="55571"/>
    <lineage>
        <taxon>Eukaryota</taxon>
        <taxon>Viridiplantae</taxon>
        <taxon>Streptophyta</taxon>
        <taxon>Embryophyta</taxon>
        <taxon>Tracheophyta</taxon>
        <taxon>Spermatophyta</taxon>
        <taxon>Magnoliopsida</taxon>
        <taxon>Liliopsida</taxon>
        <taxon>Dioscoreales</taxon>
        <taxon>Dioscoreaceae</taxon>
        <taxon>Dioscorea</taxon>
    </lineage>
</organism>
<evidence type="ECO:0000313" key="1">
    <source>
        <dbReference type="EMBL" id="KAH7675496.1"/>
    </source>
</evidence>
<keyword evidence="2" id="KW-1185">Reference proteome</keyword>
<gene>
    <name evidence="1" type="ORF">IHE45_08G138200</name>
</gene>